<dbReference type="InterPro" id="IPR001060">
    <property type="entry name" value="FCH_dom"/>
</dbReference>
<dbReference type="PROSITE" id="PS50002">
    <property type="entry name" value="SH3"/>
    <property type="match status" value="1"/>
</dbReference>
<dbReference type="FunFam" id="1.20.1270.60:FF:000117">
    <property type="entry name" value="SynDaPiN (Synaptic dynamin binding protein) homolog"/>
    <property type="match status" value="1"/>
</dbReference>
<dbReference type="InterPro" id="IPR001452">
    <property type="entry name" value="SH3_domain"/>
</dbReference>
<dbReference type="PANTHER" id="PTHR23065">
    <property type="entry name" value="PROLINE-SERINE-THREONINE PHOSPHATASE INTERACTING PROTEIN 1"/>
    <property type="match status" value="1"/>
</dbReference>
<dbReference type="Gene3D" id="1.20.1270.60">
    <property type="entry name" value="Arfaptin homology (AH) domain/BAR domain"/>
    <property type="match status" value="1"/>
</dbReference>
<dbReference type="SMR" id="Q6AHQ8"/>
<protein>
    <submittedName>
        <fullName evidence="8">SH3 domain-containing protein</fullName>
    </submittedName>
</protein>
<dbReference type="WormBase" id="F45E1.7b">
    <property type="protein sequence ID" value="CE37111"/>
    <property type="gene ID" value="WBGene00018467"/>
    <property type="gene designation" value="sdpn-1"/>
</dbReference>
<evidence type="ECO:0000259" key="7">
    <source>
        <dbReference type="PROSITE" id="PS51741"/>
    </source>
</evidence>
<evidence type="ECO:0000259" key="6">
    <source>
        <dbReference type="PROSITE" id="PS50002"/>
    </source>
</evidence>
<dbReference type="SMART" id="SM00326">
    <property type="entry name" value="SH3"/>
    <property type="match status" value="1"/>
</dbReference>
<dbReference type="EMBL" id="BX284606">
    <property type="protein sequence ID" value="CCD66643.1"/>
    <property type="molecule type" value="Genomic_DNA"/>
</dbReference>
<dbReference type="eggNOG" id="KOG2856">
    <property type="taxonomic scope" value="Eukaryota"/>
</dbReference>
<dbReference type="RefSeq" id="NP_001367622.1">
    <property type="nucleotide sequence ID" value="NM_001381034.1"/>
</dbReference>
<dbReference type="GO" id="GO:0097320">
    <property type="term" value="P:plasma membrane tubulation"/>
    <property type="evidence" value="ECO:0000318"/>
    <property type="project" value="GO_Central"/>
</dbReference>
<dbReference type="Gene3D" id="2.30.30.40">
    <property type="entry name" value="SH3 Domains"/>
    <property type="match status" value="1"/>
</dbReference>
<evidence type="ECO:0000313" key="8">
    <source>
        <dbReference type="EMBL" id="CCD66643.1"/>
    </source>
</evidence>
<dbReference type="InParanoid" id="Q6AHQ8"/>
<feature type="domain" description="F-BAR" evidence="7">
    <location>
        <begin position="7"/>
        <end position="281"/>
    </location>
</feature>
<sequence length="495" mass="55739">MSCLPCMAADVLAPGFWEVGSYKHNVKRFKDGVEQLDDYCKMSRERAEIEAKYSKMLSQHAEKWRAHVDRTVSAGSVKTVWNELIGEATALSRVHNSLKDCLIDDIVNETTTYRKNSLHTSVFKGPKEIREIEDHFEKAQKPWKKLVDKMEDKRGKYYNVCRQEKSALVNLQNCQTDTSVSPDAATKFRERHEKLKEEVQRTKVDYQKTLTNLNEYKNVYMEAMAHVFKMCQEKEMDRSQFLIGIVQKTQRHYANIIRNSQMSGLHQQLEQSIRSADSEAVKRDLAQWSSVNGVDAFSEWPSFVEYSPEIRNIAARGGSTKDAGGVILTRQINRSEDIPSTHSNTLPSVAVNTASSHEDVGKSSPKSSSESDTSTFDSRKHNSTANKYKNQPQNTTQIQPPPVGWHPSDGPDSPPLSTETPDSAKYGDFEEFTTSKPAVVLYDYAPAEGDEIALRKGEMIEVLTEPDSLGWCTGRVSGNVGLFPASYVQCQGEKS</sequence>
<feature type="coiled-coil region" evidence="4">
    <location>
        <begin position="185"/>
        <end position="212"/>
    </location>
</feature>
<dbReference type="GeneID" id="181058"/>
<dbReference type="GO" id="GO:0007010">
    <property type="term" value="P:cytoskeleton organization"/>
    <property type="evidence" value="ECO:0000318"/>
    <property type="project" value="GO_Central"/>
</dbReference>
<evidence type="ECO:0007829" key="11">
    <source>
        <dbReference type="PeptideAtlas" id="Q6AHQ8"/>
    </source>
</evidence>
<dbReference type="SMART" id="SM00055">
    <property type="entry name" value="FCH"/>
    <property type="match status" value="1"/>
</dbReference>
<dbReference type="Pfam" id="PF00018">
    <property type="entry name" value="SH3_1"/>
    <property type="match status" value="1"/>
</dbReference>
<keyword evidence="1 2" id="KW-0728">SH3 domain</keyword>
<evidence type="ECO:0000256" key="3">
    <source>
        <dbReference type="PROSITE-ProRule" id="PRU01077"/>
    </source>
</evidence>
<dbReference type="FunFam" id="2.30.30.40:FF:000324">
    <property type="entry name" value="SH3 domain-containing protein"/>
    <property type="match status" value="1"/>
</dbReference>
<dbReference type="InterPro" id="IPR031160">
    <property type="entry name" value="F_BAR_dom"/>
</dbReference>
<dbReference type="PhylomeDB" id="Q6AHQ8"/>
<dbReference type="FunCoup" id="Q6AHQ8">
    <property type="interactions" value="1328"/>
</dbReference>
<evidence type="ECO:0000313" key="10">
    <source>
        <dbReference type="WormBase" id="F45E1.7b"/>
    </source>
</evidence>
<dbReference type="GO" id="GO:0005886">
    <property type="term" value="C:plasma membrane"/>
    <property type="evidence" value="ECO:0000318"/>
    <property type="project" value="GO_Central"/>
</dbReference>
<name>Q6AHQ8_CAEEL</name>
<dbReference type="AlphaFoldDB" id="Q6AHQ8"/>
<dbReference type="CTD" id="181058"/>
<feature type="region of interest" description="Disordered" evidence="5">
    <location>
        <begin position="353"/>
        <end position="430"/>
    </location>
</feature>
<dbReference type="UCSC" id="F45E1.7b">
    <property type="organism name" value="c. elegans"/>
</dbReference>
<dbReference type="SUPFAM" id="SSF103657">
    <property type="entry name" value="BAR/IMD domain-like"/>
    <property type="match status" value="1"/>
</dbReference>
<dbReference type="PRINTS" id="PR00452">
    <property type="entry name" value="SH3DOMAIN"/>
</dbReference>
<dbReference type="KEGG" id="cel:CELE_F45E1.7"/>
<reference evidence="8 9" key="1">
    <citation type="journal article" date="1998" name="Science">
        <title>Genome sequence of the nematode C. elegans: a platform for investigating biology.</title>
        <authorList>
            <consortium name="The C. elegans sequencing consortium"/>
            <person name="Sulson J.E."/>
            <person name="Waterston R."/>
        </authorList>
    </citation>
    <scope>NUCLEOTIDE SEQUENCE [LARGE SCALE GENOMIC DNA]</scope>
    <source>
        <strain evidence="8 9">Bristol N2</strain>
    </source>
</reference>
<keyword evidence="11" id="KW-1267">Proteomics identification</keyword>
<evidence type="ECO:0000256" key="1">
    <source>
        <dbReference type="ARBA" id="ARBA00022443"/>
    </source>
</evidence>
<dbReference type="GO" id="GO:0055038">
    <property type="term" value="C:recycling endosome membrane"/>
    <property type="evidence" value="ECO:0000314"/>
    <property type="project" value="UniProtKB"/>
</dbReference>
<evidence type="ECO:0000256" key="2">
    <source>
        <dbReference type="PROSITE-ProRule" id="PRU00192"/>
    </source>
</evidence>
<dbReference type="CDD" id="cd07655">
    <property type="entry name" value="F-BAR_PACSIN"/>
    <property type="match status" value="1"/>
</dbReference>
<dbReference type="GO" id="GO:0005768">
    <property type="term" value="C:endosome"/>
    <property type="evidence" value="ECO:0000318"/>
    <property type="project" value="GO_Central"/>
</dbReference>
<organism evidence="8 9">
    <name type="scientific">Caenorhabditis elegans</name>
    <dbReference type="NCBI Taxonomy" id="6239"/>
    <lineage>
        <taxon>Eukaryota</taxon>
        <taxon>Metazoa</taxon>
        <taxon>Ecdysozoa</taxon>
        <taxon>Nematoda</taxon>
        <taxon>Chromadorea</taxon>
        <taxon>Rhabditida</taxon>
        <taxon>Rhabditina</taxon>
        <taxon>Rhabditomorpha</taxon>
        <taxon>Rhabditoidea</taxon>
        <taxon>Rhabditidae</taxon>
        <taxon>Peloderinae</taxon>
        <taxon>Caenorhabditis</taxon>
    </lineage>
</organism>
<keyword evidence="9" id="KW-1185">Reference proteome</keyword>
<gene>
    <name evidence="8 10" type="primary">sdpn-1</name>
    <name evidence="8" type="ORF">CELE_F45E1.7</name>
    <name evidence="10" type="ORF">F45E1.7</name>
</gene>
<dbReference type="GO" id="GO:0005737">
    <property type="term" value="C:cytoplasm"/>
    <property type="evidence" value="ECO:0000318"/>
    <property type="project" value="GO_Central"/>
</dbReference>
<dbReference type="ExpressionAtlas" id="Q6AHQ8">
    <property type="expression patterns" value="baseline and differential"/>
</dbReference>
<evidence type="ECO:0000313" key="9">
    <source>
        <dbReference type="Proteomes" id="UP000001940"/>
    </source>
</evidence>
<accession>Q6AHQ8</accession>
<dbReference type="InterPro" id="IPR027267">
    <property type="entry name" value="AH/BAR_dom_sf"/>
</dbReference>
<dbReference type="InterPro" id="IPR036028">
    <property type="entry name" value="SH3-like_dom_sf"/>
</dbReference>
<dbReference type="GO" id="GO:0032456">
    <property type="term" value="P:endocytic recycling"/>
    <property type="evidence" value="ECO:0000315"/>
    <property type="project" value="WormBase"/>
</dbReference>
<dbReference type="GO" id="GO:0005543">
    <property type="term" value="F:phospholipid binding"/>
    <property type="evidence" value="ECO:0000318"/>
    <property type="project" value="GO_Central"/>
</dbReference>
<dbReference type="IntAct" id="Q6AHQ8">
    <property type="interactions" value="1"/>
</dbReference>
<dbReference type="Pfam" id="PF00611">
    <property type="entry name" value="FCH"/>
    <property type="match status" value="1"/>
</dbReference>
<dbReference type="PROSITE" id="PS51741">
    <property type="entry name" value="F_BAR"/>
    <property type="match status" value="1"/>
</dbReference>
<dbReference type="GO" id="GO:0055037">
    <property type="term" value="C:recycling endosome"/>
    <property type="evidence" value="ECO:0000314"/>
    <property type="project" value="WormBase"/>
</dbReference>
<proteinExistence type="evidence at protein level"/>
<keyword evidence="3 4" id="KW-0175">Coiled coil</keyword>
<feature type="domain" description="SH3" evidence="6">
    <location>
        <begin position="433"/>
        <end position="493"/>
    </location>
</feature>
<dbReference type="Reactome" id="R-CEL-8856828">
    <property type="pathway name" value="Clathrin-mediated endocytosis"/>
</dbReference>
<dbReference type="OrthoDB" id="10255128at2759"/>
<dbReference type="PANTHER" id="PTHR23065:SF11">
    <property type="entry name" value="SYNDAPIN, ISOFORM C"/>
    <property type="match status" value="1"/>
</dbReference>
<feature type="compositionally biased region" description="Low complexity" evidence="5">
    <location>
        <begin position="362"/>
        <end position="376"/>
    </location>
</feature>
<evidence type="ECO:0000256" key="4">
    <source>
        <dbReference type="SAM" id="Coils"/>
    </source>
</evidence>
<dbReference type="GO" id="GO:0030100">
    <property type="term" value="P:regulation of endocytosis"/>
    <property type="evidence" value="ECO:0000318"/>
    <property type="project" value="GO_Central"/>
</dbReference>
<evidence type="ECO:0000256" key="5">
    <source>
        <dbReference type="SAM" id="MobiDB-lite"/>
    </source>
</evidence>
<dbReference type="STRING" id="6239.F45E1.7b.1"/>
<dbReference type="Proteomes" id="UP000001940">
    <property type="component" value="Chromosome X"/>
</dbReference>
<dbReference type="GO" id="GO:0005769">
    <property type="term" value="C:early endosome"/>
    <property type="evidence" value="ECO:0000314"/>
    <property type="project" value="WormBase"/>
</dbReference>
<dbReference type="PaxDb" id="6239-F45E1.7b"/>
<dbReference type="AGR" id="WB:WBGene00018467"/>
<dbReference type="SUPFAM" id="SSF50044">
    <property type="entry name" value="SH3-domain"/>
    <property type="match status" value="1"/>
</dbReference>
<dbReference type="OMA" id="AMAHVFK"/>
<dbReference type="Bgee" id="WBGene00018467">
    <property type="expression patterns" value="Expressed in pharyngeal muscle cell (C elegans) and 3 other cell types or tissues"/>
</dbReference>